<evidence type="ECO:0000313" key="1">
    <source>
        <dbReference type="EMBL" id="CAB4220036.1"/>
    </source>
</evidence>
<name>A0A6J5SYJ5_9CAUD</name>
<accession>A0A6J5SYJ5</accession>
<protein>
    <submittedName>
        <fullName evidence="1">Uncharacterized protein</fullName>
    </submittedName>
</protein>
<proteinExistence type="predicted"/>
<dbReference type="EMBL" id="LR797499">
    <property type="protein sequence ID" value="CAB4220036.1"/>
    <property type="molecule type" value="Genomic_DNA"/>
</dbReference>
<reference evidence="1" key="1">
    <citation type="submission" date="2020-05" db="EMBL/GenBank/DDBJ databases">
        <authorList>
            <person name="Chiriac C."/>
            <person name="Salcher M."/>
            <person name="Ghai R."/>
            <person name="Kavagutti S V."/>
        </authorList>
    </citation>
    <scope>NUCLEOTIDE SEQUENCE</scope>
</reference>
<organism evidence="1">
    <name type="scientific">uncultured Caudovirales phage</name>
    <dbReference type="NCBI Taxonomy" id="2100421"/>
    <lineage>
        <taxon>Viruses</taxon>
        <taxon>Duplodnaviria</taxon>
        <taxon>Heunggongvirae</taxon>
        <taxon>Uroviricota</taxon>
        <taxon>Caudoviricetes</taxon>
        <taxon>Peduoviridae</taxon>
        <taxon>Maltschvirus</taxon>
        <taxon>Maltschvirus maltsch</taxon>
    </lineage>
</organism>
<gene>
    <name evidence="1" type="ORF">UFOVP1624_46</name>
</gene>
<sequence length="69" mass="8272">MRKGVWALNKLQLLQLLADIMYANRQPKPDHEVKKIIHLYADFYQIDISDINDIVNEKYLEENCLRIKK</sequence>